<reference evidence="2" key="1">
    <citation type="journal article" date="2020" name="Microbiol. Resour. Announc.">
        <title>Complete Genome Sequence of Geobacillus sp. Strain E55-1, Isolated from Mine Geyser in Japan.</title>
        <authorList>
            <person name="Miyazaki K."/>
            <person name="Hase E."/>
            <person name="Tokito N."/>
        </authorList>
    </citation>
    <scope>NUCLEOTIDE SEQUENCE [LARGE SCALE GENOMIC DNA]</scope>
    <source>
        <strain evidence="2">E55-1</strain>
        <plasmid evidence="2">pGspE55-1</plasmid>
    </source>
</reference>
<name>A0A679FQE0_9BACL</name>
<dbReference type="AlphaFoldDB" id="A0A679FQE0"/>
<dbReference type="RefSeq" id="WP_172418853.1">
    <property type="nucleotide sequence ID" value="NZ_AP022558.1"/>
</dbReference>
<dbReference type="Proteomes" id="UP000501421">
    <property type="component" value="Plasmid pGspE55-1"/>
</dbReference>
<keyword evidence="1" id="KW-0614">Plasmid</keyword>
<protein>
    <submittedName>
        <fullName evidence="1">Uncharacterized protein</fullName>
    </submittedName>
</protein>
<accession>A0A679FQE0</accession>
<organism evidence="1 2">
    <name type="scientific">Geobacillus subterraneus</name>
    <dbReference type="NCBI Taxonomy" id="129338"/>
    <lineage>
        <taxon>Bacteria</taxon>
        <taxon>Bacillati</taxon>
        <taxon>Bacillota</taxon>
        <taxon>Bacilli</taxon>
        <taxon>Bacillales</taxon>
        <taxon>Anoxybacillaceae</taxon>
        <taxon>Geobacillus</taxon>
    </lineage>
</organism>
<gene>
    <name evidence="1" type="ORF">GsuE55_37050</name>
</gene>
<keyword evidence="2" id="KW-1185">Reference proteome</keyword>
<dbReference type="EMBL" id="AP022558">
    <property type="protein sequence ID" value="BBW98872.1"/>
    <property type="molecule type" value="Genomic_DNA"/>
</dbReference>
<evidence type="ECO:0000313" key="2">
    <source>
        <dbReference type="Proteomes" id="UP000501421"/>
    </source>
</evidence>
<evidence type="ECO:0000313" key="1">
    <source>
        <dbReference type="EMBL" id="BBW98872.1"/>
    </source>
</evidence>
<proteinExistence type="predicted"/>
<sequence length="56" mass="6618">MRRRCKLKGSISEQQRDFVLRQLKELGINTYEGVSVETLDYETMRSLLALLRIVME</sequence>
<geneLocation type="plasmid" evidence="1 2">
    <name>pGspE55-1</name>
</geneLocation>